<dbReference type="GO" id="GO:0005524">
    <property type="term" value="F:ATP binding"/>
    <property type="evidence" value="ECO:0007669"/>
    <property type="project" value="UniProtKB-KW"/>
</dbReference>
<proteinExistence type="predicted"/>
<dbReference type="PANTHER" id="PTHR43423">
    <property type="entry name" value="ABC TRANSPORTER I FAMILY MEMBER 17"/>
    <property type="match status" value="1"/>
</dbReference>
<dbReference type="EMBL" id="MTKR01000292">
    <property type="protein sequence ID" value="RWX49045.1"/>
    <property type="molecule type" value="Genomic_DNA"/>
</dbReference>
<keyword evidence="1" id="KW-0378">Hydrolase</keyword>
<accession>A0A444J7I5</accession>
<sequence>MDEPCSALDPIATATVEDLIDELREQYTIVIVTHNMQQAARVSQRTAYFHLGRLVEVGITDQLFTNPGHRLTEDYITGRFG</sequence>
<gene>
    <name evidence="1" type="ORF">VU00_12922</name>
</gene>
<protein>
    <submittedName>
        <fullName evidence="1">Phosphate transport system ATP-binding protein</fullName>
        <ecNumber evidence="1">3.6.3.27</ecNumber>
    </submittedName>
</protein>
<dbReference type="GO" id="GO:0016787">
    <property type="term" value="F:hydrolase activity"/>
    <property type="evidence" value="ECO:0007669"/>
    <property type="project" value="UniProtKB-KW"/>
</dbReference>
<organism evidence="1 2">
    <name type="scientific">Candidatus Electrothrix marina</name>
    <dbReference type="NCBI Taxonomy" id="1859130"/>
    <lineage>
        <taxon>Bacteria</taxon>
        <taxon>Pseudomonadati</taxon>
        <taxon>Thermodesulfobacteriota</taxon>
        <taxon>Desulfobulbia</taxon>
        <taxon>Desulfobulbales</taxon>
        <taxon>Desulfobulbaceae</taxon>
        <taxon>Candidatus Electrothrix</taxon>
    </lineage>
</organism>
<dbReference type="Proteomes" id="UP000287615">
    <property type="component" value="Unassembled WGS sequence"/>
</dbReference>
<comment type="caution">
    <text evidence="1">The sequence shown here is derived from an EMBL/GenBank/DDBJ whole genome shotgun (WGS) entry which is preliminary data.</text>
</comment>
<dbReference type="EC" id="3.6.3.27" evidence="1"/>
<dbReference type="InterPro" id="IPR027417">
    <property type="entry name" value="P-loop_NTPase"/>
</dbReference>
<reference evidence="1 2" key="1">
    <citation type="submission" date="2017-01" db="EMBL/GenBank/DDBJ databases">
        <title>The cable genome- insights into the physiology and evolution of filamentous bacteria capable of sulfide oxidation via long distance electron transfer.</title>
        <authorList>
            <person name="Schreiber L."/>
            <person name="Bjerg J.T."/>
            <person name="Boggild A."/>
            <person name="Van De Vossenberg J."/>
            <person name="Meysman F."/>
            <person name="Nielsen L.P."/>
            <person name="Schramm A."/>
            <person name="Kjeldsen K.U."/>
        </authorList>
    </citation>
    <scope>NUCLEOTIDE SEQUENCE [LARGE SCALE GENOMIC DNA]</scope>
    <source>
        <strain evidence="1">A3</strain>
    </source>
</reference>
<name>A0A444J7I5_9BACT</name>
<evidence type="ECO:0000313" key="2">
    <source>
        <dbReference type="Proteomes" id="UP000287615"/>
    </source>
</evidence>
<keyword evidence="1" id="KW-0067">ATP-binding</keyword>
<evidence type="ECO:0000313" key="1">
    <source>
        <dbReference type="EMBL" id="RWX49045.1"/>
    </source>
</evidence>
<dbReference type="AlphaFoldDB" id="A0A444J7I5"/>
<dbReference type="SUPFAM" id="SSF52540">
    <property type="entry name" value="P-loop containing nucleoside triphosphate hydrolases"/>
    <property type="match status" value="1"/>
</dbReference>
<dbReference type="PANTHER" id="PTHR43423:SF1">
    <property type="entry name" value="ABC TRANSPORTER I FAMILY MEMBER 17"/>
    <property type="match status" value="1"/>
</dbReference>
<dbReference type="Gene3D" id="3.40.50.300">
    <property type="entry name" value="P-loop containing nucleotide triphosphate hydrolases"/>
    <property type="match status" value="1"/>
</dbReference>
<keyword evidence="1" id="KW-0547">Nucleotide-binding</keyword>